<dbReference type="NCBIfam" id="NF033709">
    <property type="entry name" value="PorV_fam"/>
    <property type="match status" value="1"/>
</dbReference>
<dbReference type="EMBL" id="FORU01000003">
    <property type="protein sequence ID" value="SFJ09409.1"/>
    <property type="molecule type" value="Genomic_DNA"/>
</dbReference>
<sequence length="383" mass="42199">MKKITLVACLALVGNVALAQRTITTGVPFLQIAADARSAGMADMGVATTTDAFSQQYNPAKYAFAVKNQGLAVSYTPYMSKITNDISLAQLNYFNKFNERSAIGASLRYFGMGDIVMRQDYNDPGLTRSPNEFAIDVSYSLKLTERFSMAVAGRFINSNLKVPEEMGGDSSAASSFAVDVAGFYESEQMTFNGFDGRWRGGFNFQNLGPKINYDESGQDAAFLPSNLKLGAGFDFILDPHNTITVTTEFNKLLVPTPIKPKSNSAADMEDARREYNDIGWFSGVFKSFGDAPDGLSEEMKEVTWALGAEYWYDNAFALRAGYFHESEEKGARKFASLGAGFRYNTVTVDVSYLFSTSKVANPLENTLRFSLTFDFGNKTFDRS</sequence>
<gene>
    <name evidence="3" type="ORF">SAMN04487893_103102</name>
</gene>
<dbReference type="STRING" id="1150112.SAMN04487893_103102"/>
<proteinExistence type="predicted"/>
<protein>
    <recommendedName>
        <fullName evidence="2">Type IX secretion system protein PorV domain-containing protein</fullName>
    </recommendedName>
</protein>
<evidence type="ECO:0000256" key="1">
    <source>
        <dbReference type="SAM" id="SignalP"/>
    </source>
</evidence>
<dbReference type="RefSeq" id="WP_090678191.1">
    <property type="nucleotide sequence ID" value="NZ_FORU01000003.1"/>
</dbReference>
<dbReference type="OrthoDB" id="9758448at2"/>
<feature type="domain" description="Type IX secretion system protein PorV" evidence="2">
    <location>
        <begin position="19"/>
        <end position="258"/>
    </location>
</feature>
<evidence type="ECO:0000313" key="3">
    <source>
        <dbReference type="EMBL" id="SFJ09409.1"/>
    </source>
</evidence>
<dbReference type="Proteomes" id="UP000243887">
    <property type="component" value="Unassembled WGS sequence"/>
</dbReference>
<evidence type="ECO:0000313" key="4">
    <source>
        <dbReference type="Proteomes" id="UP000243887"/>
    </source>
</evidence>
<accession>A0A1I3NJR0</accession>
<dbReference type="InterPro" id="IPR047799">
    <property type="entry name" value="T9SS_OM_PorV"/>
</dbReference>
<dbReference type="AlphaFoldDB" id="A0A1I3NJR0"/>
<name>A0A1I3NJR0_9FLAO</name>
<dbReference type="Pfam" id="PF19572">
    <property type="entry name" value="PorV"/>
    <property type="match status" value="1"/>
</dbReference>
<dbReference type="SUPFAM" id="SSF56935">
    <property type="entry name" value="Porins"/>
    <property type="match status" value="1"/>
</dbReference>
<dbReference type="NCBIfam" id="NF033710">
    <property type="entry name" value="T9SS_OM_PorV"/>
    <property type="match status" value="1"/>
</dbReference>
<dbReference type="Gene3D" id="2.40.160.60">
    <property type="entry name" value="Outer membrane protein transport protein (OMPP1/FadL/TodX)"/>
    <property type="match status" value="1"/>
</dbReference>
<feature type="signal peptide" evidence="1">
    <location>
        <begin position="1"/>
        <end position="19"/>
    </location>
</feature>
<organism evidence="3 4">
    <name type="scientific">Myroides guanonis</name>
    <dbReference type="NCBI Taxonomy" id="1150112"/>
    <lineage>
        <taxon>Bacteria</taxon>
        <taxon>Pseudomonadati</taxon>
        <taxon>Bacteroidota</taxon>
        <taxon>Flavobacteriia</taxon>
        <taxon>Flavobacteriales</taxon>
        <taxon>Flavobacteriaceae</taxon>
        <taxon>Myroides</taxon>
    </lineage>
</organism>
<reference evidence="4" key="1">
    <citation type="submission" date="2016-10" db="EMBL/GenBank/DDBJ databases">
        <authorList>
            <person name="Varghese N."/>
            <person name="Submissions S."/>
        </authorList>
    </citation>
    <scope>NUCLEOTIDE SEQUENCE [LARGE SCALE GENOMIC DNA]</scope>
    <source>
        <strain evidence="4">DSM 26542</strain>
    </source>
</reference>
<keyword evidence="1" id="KW-0732">Signal</keyword>
<evidence type="ECO:0000259" key="2">
    <source>
        <dbReference type="Pfam" id="PF19572"/>
    </source>
</evidence>
<dbReference type="InterPro" id="IPR045741">
    <property type="entry name" value="PorV"/>
</dbReference>
<feature type="chain" id="PRO_5017242873" description="Type IX secretion system protein PorV domain-containing protein" evidence="1">
    <location>
        <begin position="20"/>
        <end position="383"/>
    </location>
</feature>
<keyword evidence="4" id="KW-1185">Reference proteome</keyword>